<evidence type="ECO:0000313" key="2">
    <source>
        <dbReference type="Proteomes" id="UP000291469"/>
    </source>
</evidence>
<organism evidence="1 2">
    <name type="scientific">Egibacter rhizosphaerae</name>
    <dbReference type="NCBI Taxonomy" id="1670831"/>
    <lineage>
        <taxon>Bacteria</taxon>
        <taxon>Bacillati</taxon>
        <taxon>Actinomycetota</taxon>
        <taxon>Nitriliruptoria</taxon>
        <taxon>Egibacterales</taxon>
        <taxon>Egibacteraceae</taxon>
        <taxon>Egibacter</taxon>
    </lineage>
</organism>
<proteinExistence type="predicted"/>
<dbReference type="RefSeq" id="WP_131156032.1">
    <property type="nucleotide sequence ID" value="NZ_CP036402.1"/>
</dbReference>
<keyword evidence="2" id="KW-1185">Reference proteome</keyword>
<sequence>MHPFYERFYGVLSFNPRCAVSSLSEVLPDLLAEIWAVVERELRPVLDLEEVQDQGSVTRVDIARDFSIESKPEVLIEALRRVPRPRASMLRVFSETETGEASTLYVGTKTAGTFRVYDSGFRRSKTLRVELQARKRGWLTRYGGIKAPCDLTAAKATDLFLNRWDHARMGAWLYSPRSFLDAIAKLDLDPRTEDALIADMYRQINGRQPSRASATRKKYRDLLDQVGGAPVLDGRGARRLDLESGVEIQSARPRRRR</sequence>
<reference evidence="1 2" key="1">
    <citation type="submission" date="2019-01" db="EMBL/GenBank/DDBJ databases">
        <title>Egibacter rhizosphaerae EGI 80759T.</title>
        <authorList>
            <person name="Chen D.-D."/>
            <person name="Tian Y."/>
            <person name="Jiao J.-Y."/>
            <person name="Zhang X.-T."/>
            <person name="Zhang Y.-G."/>
            <person name="Zhang Y."/>
            <person name="Xiao M."/>
            <person name="Shu W.-S."/>
            <person name="Li W.-J."/>
        </authorList>
    </citation>
    <scope>NUCLEOTIDE SEQUENCE [LARGE SCALE GENOMIC DNA]</scope>
    <source>
        <strain evidence="1 2">EGI 80759</strain>
    </source>
</reference>
<name>A0A411YIU0_9ACTN</name>
<dbReference type="KEGG" id="erz:ER308_16640"/>
<protein>
    <submittedName>
        <fullName evidence="1">Uncharacterized protein</fullName>
    </submittedName>
</protein>
<dbReference type="Proteomes" id="UP000291469">
    <property type="component" value="Chromosome"/>
</dbReference>
<gene>
    <name evidence="1" type="ORF">ER308_16640</name>
</gene>
<accession>A0A411YIU0</accession>
<dbReference type="AlphaFoldDB" id="A0A411YIU0"/>
<evidence type="ECO:0000313" key="1">
    <source>
        <dbReference type="EMBL" id="QBI21039.1"/>
    </source>
</evidence>
<dbReference type="EMBL" id="CP036402">
    <property type="protein sequence ID" value="QBI21039.1"/>
    <property type="molecule type" value="Genomic_DNA"/>
</dbReference>